<keyword evidence="7 13" id="KW-0808">Transferase</keyword>
<dbReference type="PANTHER" id="PTHR42724">
    <property type="entry name" value="TETRAACYLDISACCHARIDE 4'-KINASE"/>
    <property type="match status" value="1"/>
</dbReference>
<protein>
    <recommendedName>
        <fullName evidence="4 13">Tetraacyldisaccharide 4'-kinase</fullName>
        <ecNumber evidence="3 13">2.7.1.130</ecNumber>
    </recommendedName>
    <alternativeName>
        <fullName evidence="12 13">Lipid A 4'-kinase</fullName>
    </alternativeName>
</protein>
<comment type="pathway">
    <text evidence="2 13">Glycolipid biosynthesis; lipid IV(A) biosynthesis; lipid IV(A) from (3R)-3-hydroxytetradecanoyl-[acyl-carrier-protein] and UDP-N-acetyl-alpha-D-glucosamine: step 6/6.</text>
</comment>
<dbReference type="EMBL" id="CP133548">
    <property type="protein sequence ID" value="WMS88043.1"/>
    <property type="molecule type" value="Genomic_DNA"/>
</dbReference>
<sequence length="330" mass="37980">MTKHADSFWYRKSLWRYLLLPIHWLLILLVKIRRVAYQREWIKSYQSKTPIWVIGNISVGGTGKTPFLIWLVDYLKQKGLSVGVVTRGYGGSSENYPLLVESSTSPDVCGDEPKLISARSQCPVVVDPIRSRAVSWIEKNLAVDVILSDDGLQHYAMNRQLEFCLVDGYRMFGNELLMPLGPLREPVNRLNACDLVIQNSGEQQFDCYFTLHADALVNVQNEDVIQLTSRESWPFDEYDAVCGIGNPEKFRVTLSQFSQPDRLVTFSDHHAFKPEDLLPLDQKPLVMTEKDAIKCRAFAKNHWWYLRITPVINLELVSRIDQVIKDCFNR</sequence>
<comment type="catalytic activity">
    <reaction evidence="13">
        <text>a lipid A disaccharide + ATP = a lipid IVA + ADP + H(+)</text>
        <dbReference type="Rhea" id="RHEA:67840"/>
        <dbReference type="ChEBI" id="CHEBI:15378"/>
        <dbReference type="ChEBI" id="CHEBI:30616"/>
        <dbReference type="ChEBI" id="CHEBI:176343"/>
        <dbReference type="ChEBI" id="CHEBI:176425"/>
        <dbReference type="ChEBI" id="CHEBI:456216"/>
        <dbReference type="EC" id="2.7.1.130"/>
    </reaction>
</comment>
<feature type="transmembrane region" description="Helical" evidence="14">
    <location>
        <begin position="14"/>
        <end position="30"/>
    </location>
</feature>
<dbReference type="Pfam" id="PF02606">
    <property type="entry name" value="LpxK"/>
    <property type="match status" value="1"/>
</dbReference>
<reference evidence="15 16" key="1">
    <citation type="submission" date="2023-08" db="EMBL/GenBank/DDBJ databases">
        <title>Pleionea litopenaei sp. nov., isolated from stomach of juvenile Litopenaeus vannamei.</title>
        <authorList>
            <person name="Rho A.M."/>
            <person name="Hwang C.Y."/>
        </authorList>
    </citation>
    <scope>NUCLEOTIDE SEQUENCE [LARGE SCALE GENOMIC DNA]</scope>
    <source>
        <strain evidence="15 16">HL-JVS1</strain>
    </source>
</reference>
<evidence type="ECO:0000256" key="2">
    <source>
        <dbReference type="ARBA" id="ARBA00004870"/>
    </source>
</evidence>
<dbReference type="NCBIfam" id="TIGR00682">
    <property type="entry name" value="lpxK"/>
    <property type="match status" value="1"/>
</dbReference>
<evidence type="ECO:0000256" key="4">
    <source>
        <dbReference type="ARBA" id="ARBA00016436"/>
    </source>
</evidence>
<evidence type="ECO:0000256" key="5">
    <source>
        <dbReference type="ARBA" id="ARBA00022516"/>
    </source>
</evidence>
<feature type="transmembrane region" description="Helical" evidence="14">
    <location>
        <begin position="51"/>
        <end position="72"/>
    </location>
</feature>
<evidence type="ECO:0000313" key="16">
    <source>
        <dbReference type="Proteomes" id="UP001239782"/>
    </source>
</evidence>
<accession>A0AA51X7B6</accession>
<gene>
    <name evidence="13 15" type="primary">lpxK</name>
    <name evidence="15" type="ORF">Q9312_03790</name>
</gene>
<keyword evidence="14" id="KW-0812">Transmembrane</keyword>
<evidence type="ECO:0000313" key="15">
    <source>
        <dbReference type="EMBL" id="WMS88043.1"/>
    </source>
</evidence>
<feature type="binding site" evidence="13">
    <location>
        <begin position="58"/>
        <end position="65"/>
    </location>
    <ligand>
        <name>ATP</name>
        <dbReference type="ChEBI" id="CHEBI:30616"/>
    </ligand>
</feature>
<comment type="similarity">
    <text evidence="13">Belongs to the LpxK family.</text>
</comment>
<keyword evidence="11 13" id="KW-0443">Lipid metabolism</keyword>
<keyword evidence="14" id="KW-1133">Transmembrane helix</keyword>
<dbReference type="GO" id="GO:0009245">
    <property type="term" value="P:lipid A biosynthetic process"/>
    <property type="evidence" value="ECO:0007669"/>
    <property type="project" value="UniProtKB-UniRule"/>
</dbReference>
<comment type="function">
    <text evidence="1 13">Transfers the gamma-phosphate of ATP to the 4'-position of a tetraacyldisaccharide 1-phosphate intermediate (termed DS-1-P) to form tetraacyldisaccharide 1,4'-bis-phosphate (lipid IVA).</text>
</comment>
<keyword evidence="10 13" id="KW-0067">ATP-binding</keyword>
<dbReference type="HAMAP" id="MF_00409">
    <property type="entry name" value="LpxK"/>
    <property type="match status" value="1"/>
</dbReference>
<evidence type="ECO:0000256" key="13">
    <source>
        <dbReference type="HAMAP-Rule" id="MF_00409"/>
    </source>
</evidence>
<dbReference type="GO" id="GO:0009029">
    <property type="term" value="F:lipid-A 4'-kinase activity"/>
    <property type="evidence" value="ECO:0007669"/>
    <property type="project" value="UniProtKB-UniRule"/>
</dbReference>
<evidence type="ECO:0000256" key="3">
    <source>
        <dbReference type="ARBA" id="ARBA00012071"/>
    </source>
</evidence>
<keyword evidence="6 13" id="KW-0441">Lipid A biosynthesis</keyword>
<dbReference type="GO" id="GO:0009244">
    <property type="term" value="P:lipopolysaccharide core region biosynthetic process"/>
    <property type="evidence" value="ECO:0007669"/>
    <property type="project" value="TreeGrafter"/>
</dbReference>
<dbReference type="EC" id="2.7.1.130" evidence="3 13"/>
<dbReference type="RefSeq" id="WP_309203232.1">
    <property type="nucleotide sequence ID" value="NZ_CP133548.1"/>
</dbReference>
<dbReference type="InterPro" id="IPR027417">
    <property type="entry name" value="P-loop_NTPase"/>
</dbReference>
<evidence type="ECO:0000256" key="8">
    <source>
        <dbReference type="ARBA" id="ARBA00022741"/>
    </source>
</evidence>
<dbReference type="PANTHER" id="PTHR42724:SF1">
    <property type="entry name" value="TETRAACYLDISACCHARIDE 4'-KINASE, MITOCHONDRIAL-RELATED"/>
    <property type="match status" value="1"/>
</dbReference>
<dbReference type="KEGG" id="plei:Q9312_03790"/>
<evidence type="ECO:0000256" key="11">
    <source>
        <dbReference type="ARBA" id="ARBA00023098"/>
    </source>
</evidence>
<name>A0AA51X7B6_9GAMM</name>
<evidence type="ECO:0000256" key="14">
    <source>
        <dbReference type="SAM" id="Phobius"/>
    </source>
</evidence>
<evidence type="ECO:0000256" key="10">
    <source>
        <dbReference type="ARBA" id="ARBA00022840"/>
    </source>
</evidence>
<keyword evidence="9 13" id="KW-0418">Kinase</keyword>
<keyword evidence="5 13" id="KW-0444">Lipid biosynthesis</keyword>
<organism evidence="15 16">
    <name type="scientific">Pleionea litopenaei</name>
    <dbReference type="NCBI Taxonomy" id="3070815"/>
    <lineage>
        <taxon>Bacteria</taxon>
        <taxon>Pseudomonadati</taxon>
        <taxon>Pseudomonadota</taxon>
        <taxon>Gammaproteobacteria</taxon>
        <taxon>Oceanospirillales</taxon>
        <taxon>Pleioneaceae</taxon>
        <taxon>Pleionea</taxon>
    </lineage>
</organism>
<dbReference type="GO" id="GO:0005524">
    <property type="term" value="F:ATP binding"/>
    <property type="evidence" value="ECO:0007669"/>
    <property type="project" value="UniProtKB-UniRule"/>
</dbReference>
<proteinExistence type="inferred from homology"/>
<evidence type="ECO:0000256" key="9">
    <source>
        <dbReference type="ARBA" id="ARBA00022777"/>
    </source>
</evidence>
<dbReference type="Proteomes" id="UP001239782">
    <property type="component" value="Chromosome"/>
</dbReference>
<dbReference type="GO" id="GO:0005886">
    <property type="term" value="C:plasma membrane"/>
    <property type="evidence" value="ECO:0007669"/>
    <property type="project" value="TreeGrafter"/>
</dbReference>
<keyword evidence="16" id="KW-1185">Reference proteome</keyword>
<evidence type="ECO:0000256" key="12">
    <source>
        <dbReference type="ARBA" id="ARBA00029757"/>
    </source>
</evidence>
<evidence type="ECO:0000256" key="1">
    <source>
        <dbReference type="ARBA" id="ARBA00002274"/>
    </source>
</evidence>
<dbReference type="AlphaFoldDB" id="A0AA51X7B6"/>
<dbReference type="InterPro" id="IPR003758">
    <property type="entry name" value="LpxK"/>
</dbReference>
<dbReference type="SUPFAM" id="SSF52540">
    <property type="entry name" value="P-loop containing nucleoside triphosphate hydrolases"/>
    <property type="match status" value="1"/>
</dbReference>
<keyword evidence="14" id="KW-0472">Membrane</keyword>
<evidence type="ECO:0000256" key="7">
    <source>
        <dbReference type="ARBA" id="ARBA00022679"/>
    </source>
</evidence>
<keyword evidence="8 13" id="KW-0547">Nucleotide-binding</keyword>
<evidence type="ECO:0000256" key="6">
    <source>
        <dbReference type="ARBA" id="ARBA00022556"/>
    </source>
</evidence>